<evidence type="ECO:0000313" key="1">
    <source>
        <dbReference type="EMBL" id="TVY54278.1"/>
    </source>
</evidence>
<dbReference type="Proteomes" id="UP000481288">
    <property type="component" value="Unassembled WGS sequence"/>
</dbReference>
<dbReference type="OrthoDB" id="332863at2759"/>
<dbReference type="AlphaFoldDB" id="A0A7D8YU11"/>
<accession>A0A7D8YU11</accession>
<protein>
    <recommendedName>
        <fullName evidence="3">SnoaL-like domain-containing protein</fullName>
    </recommendedName>
</protein>
<proteinExistence type="predicted"/>
<dbReference type="Gene3D" id="3.10.450.50">
    <property type="match status" value="1"/>
</dbReference>
<gene>
    <name evidence="1" type="ORF">LCER1_G002810</name>
</gene>
<organism evidence="1 2">
    <name type="scientific">Lachnellula cervina</name>
    <dbReference type="NCBI Taxonomy" id="1316786"/>
    <lineage>
        <taxon>Eukaryota</taxon>
        <taxon>Fungi</taxon>
        <taxon>Dikarya</taxon>
        <taxon>Ascomycota</taxon>
        <taxon>Pezizomycotina</taxon>
        <taxon>Leotiomycetes</taxon>
        <taxon>Helotiales</taxon>
        <taxon>Lachnaceae</taxon>
        <taxon>Lachnellula</taxon>
    </lineage>
</organism>
<dbReference type="EMBL" id="QGMG01000357">
    <property type="protein sequence ID" value="TVY54278.1"/>
    <property type="molecule type" value="Genomic_DNA"/>
</dbReference>
<comment type="caution">
    <text evidence="1">The sequence shown here is derived from an EMBL/GenBank/DDBJ whole genome shotgun (WGS) entry which is preliminary data.</text>
</comment>
<dbReference type="SUPFAM" id="SSF54427">
    <property type="entry name" value="NTF2-like"/>
    <property type="match status" value="1"/>
</dbReference>
<reference evidence="1 2" key="1">
    <citation type="submission" date="2018-05" db="EMBL/GenBank/DDBJ databases">
        <title>Whole genome sequencing for identification of molecular markers to develop diagnostic detection tools for the regulated plant pathogen Lachnellula willkommii.</title>
        <authorList>
            <person name="Giroux E."/>
            <person name="Bilodeau G."/>
        </authorList>
    </citation>
    <scope>NUCLEOTIDE SEQUENCE [LARGE SCALE GENOMIC DNA]</scope>
    <source>
        <strain evidence="1 2">CBS 625.97</strain>
    </source>
</reference>
<evidence type="ECO:0008006" key="3">
    <source>
        <dbReference type="Google" id="ProtNLM"/>
    </source>
</evidence>
<evidence type="ECO:0000313" key="2">
    <source>
        <dbReference type="Proteomes" id="UP000481288"/>
    </source>
</evidence>
<name>A0A7D8YU11_9HELO</name>
<dbReference type="InterPro" id="IPR032710">
    <property type="entry name" value="NTF2-like_dom_sf"/>
</dbReference>
<sequence length="155" mass="16724">MPSSHQRLLSSTRGIIGARLESIMVEDLSRSLADPVSAITAVLKQYQDALNASSTPDVMKLYAADGAFMAQHFPTAMGTEAVHFDAITLSVVFNIIEVVPLTDEWAFARTASAGTTKVKAGGGGSEANQELFVMRKVYGVWKIARYCFSTTNPPH</sequence>
<keyword evidence="2" id="KW-1185">Reference proteome</keyword>